<gene>
    <name evidence="1" type="ORF">C7383_105182</name>
</gene>
<dbReference type="Proteomes" id="UP000245412">
    <property type="component" value="Unassembled WGS sequence"/>
</dbReference>
<organism evidence="1 2">
    <name type="scientific">Murimonas intestini</name>
    <dbReference type="NCBI Taxonomy" id="1337051"/>
    <lineage>
        <taxon>Bacteria</taxon>
        <taxon>Bacillati</taxon>
        <taxon>Bacillota</taxon>
        <taxon>Clostridia</taxon>
        <taxon>Lachnospirales</taxon>
        <taxon>Lachnospiraceae</taxon>
        <taxon>Murimonas</taxon>
    </lineage>
</organism>
<dbReference type="AlphaFoldDB" id="A0AB73T547"/>
<protein>
    <submittedName>
        <fullName evidence="1">Uncharacterized protein</fullName>
    </submittedName>
</protein>
<name>A0AB73T547_9FIRM</name>
<evidence type="ECO:0000313" key="1">
    <source>
        <dbReference type="EMBL" id="PWJ76146.1"/>
    </source>
</evidence>
<dbReference type="EMBL" id="QGGY01000005">
    <property type="protein sequence ID" value="PWJ76146.1"/>
    <property type="molecule type" value="Genomic_DNA"/>
</dbReference>
<accession>A0AB73T547</accession>
<proteinExistence type="predicted"/>
<sequence>MQCPFLLLIFVLLQSEETVNDIFPRNYKGCTDRLAQKLVEFCILKNFLKKFEKSTCFFWKDGIL</sequence>
<reference evidence="1 2" key="1">
    <citation type="submission" date="2018-05" db="EMBL/GenBank/DDBJ databases">
        <authorList>
            <person name="Goeker M."/>
            <person name="Huntemann M."/>
            <person name="Clum A."/>
            <person name="Pillay M."/>
            <person name="Palaniappan K."/>
            <person name="Varghese N."/>
            <person name="Mikhailova N."/>
            <person name="Stamatis D."/>
            <person name="Reddy T."/>
            <person name="Daum C."/>
            <person name="Shapiro N."/>
            <person name="Ivanova N."/>
            <person name="Kyrpides N."/>
            <person name="Woyke T."/>
        </authorList>
    </citation>
    <scope>NUCLEOTIDE SEQUENCE [LARGE SCALE GENOMIC DNA]</scope>
    <source>
        <strain evidence="1 2">DSM 26524</strain>
    </source>
</reference>
<evidence type="ECO:0000313" key="2">
    <source>
        <dbReference type="Proteomes" id="UP000245412"/>
    </source>
</evidence>
<keyword evidence="2" id="KW-1185">Reference proteome</keyword>
<comment type="caution">
    <text evidence="1">The sequence shown here is derived from an EMBL/GenBank/DDBJ whole genome shotgun (WGS) entry which is preliminary data.</text>
</comment>